<accession>A0A517PST3</accession>
<dbReference type="EMBL" id="CP036266">
    <property type="protein sequence ID" value="QDT22433.1"/>
    <property type="molecule type" value="Genomic_DNA"/>
</dbReference>
<dbReference type="RefSeq" id="WP_197996716.1">
    <property type="nucleotide sequence ID" value="NZ_CP036266.1"/>
</dbReference>
<keyword evidence="2" id="KW-1185">Reference proteome</keyword>
<sequence>MKFSPYAWAKLIYLRDRGMTEVGGFGITDPGQPRFVKDIVLVSQSCTEVTVAFDDTAVADYFDDQIDAGRHPEQFARIWIHTHPGNSAEPSGVDHETFARVFGNCDWAVMFILARNGASYAELKRTGHSQPEPLSVGIDFREEFTGSNQAAWEGEFQQCVQETPVAPIWDLDFLPGDEPYLSEQWPWLPI</sequence>
<dbReference type="AlphaFoldDB" id="A0A517PST3"/>
<gene>
    <name evidence="1" type="ORF">HG66A1_42410</name>
</gene>
<dbReference type="Proteomes" id="UP000320421">
    <property type="component" value="Chromosome"/>
</dbReference>
<protein>
    <recommendedName>
        <fullName evidence="3">JAB domain-containing protein</fullName>
    </recommendedName>
</protein>
<dbReference type="Gene3D" id="3.40.140.10">
    <property type="entry name" value="Cytidine Deaminase, domain 2"/>
    <property type="match status" value="1"/>
</dbReference>
<name>A0A517PST3_9PLAN</name>
<organism evidence="1 2">
    <name type="scientific">Gimesia chilikensis</name>
    <dbReference type="NCBI Taxonomy" id="2605989"/>
    <lineage>
        <taxon>Bacteria</taxon>
        <taxon>Pseudomonadati</taxon>
        <taxon>Planctomycetota</taxon>
        <taxon>Planctomycetia</taxon>
        <taxon>Planctomycetales</taxon>
        <taxon>Planctomycetaceae</taxon>
        <taxon>Gimesia</taxon>
    </lineage>
</organism>
<proteinExistence type="predicted"/>
<evidence type="ECO:0000313" key="2">
    <source>
        <dbReference type="Proteomes" id="UP000320421"/>
    </source>
</evidence>
<evidence type="ECO:0000313" key="1">
    <source>
        <dbReference type="EMBL" id="QDT22433.1"/>
    </source>
</evidence>
<dbReference type="SUPFAM" id="SSF102712">
    <property type="entry name" value="JAB1/MPN domain"/>
    <property type="match status" value="1"/>
</dbReference>
<reference evidence="1 2" key="1">
    <citation type="submission" date="2019-02" db="EMBL/GenBank/DDBJ databases">
        <title>Deep-cultivation of Planctomycetes and their phenomic and genomic characterization uncovers novel biology.</title>
        <authorList>
            <person name="Wiegand S."/>
            <person name="Jogler M."/>
            <person name="Boedeker C."/>
            <person name="Pinto D."/>
            <person name="Vollmers J."/>
            <person name="Rivas-Marin E."/>
            <person name="Kohn T."/>
            <person name="Peeters S.H."/>
            <person name="Heuer A."/>
            <person name="Rast P."/>
            <person name="Oberbeckmann S."/>
            <person name="Bunk B."/>
            <person name="Jeske O."/>
            <person name="Meyerdierks A."/>
            <person name="Storesund J.E."/>
            <person name="Kallscheuer N."/>
            <person name="Luecker S."/>
            <person name="Lage O.M."/>
            <person name="Pohl T."/>
            <person name="Merkel B.J."/>
            <person name="Hornburger P."/>
            <person name="Mueller R.-W."/>
            <person name="Bruemmer F."/>
            <person name="Labrenz M."/>
            <person name="Spormann A.M."/>
            <person name="Op den Camp H."/>
            <person name="Overmann J."/>
            <person name="Amann R."/>
            <person name="Jetten M.S.M."/>
            <person name="Mascher T."/>
            <person name="Medema M.H."/>
            <person name="Devos D.P."/>
            <person name="Kaster A.-K."/>
            <person name="Ovreas L."/>
            <person name="Rohde M."/>
            <person name="Galperin M.Y."/>
            <person name="Jogler C."/>
        </authorList>
    </citation>
    <scope>NUCLEOTIDE SEQUENCE [LARGE SCALE GENOMIC DNA]</scope>
    <source>
        <strain evidence="1 2">HG66A1</strain>
    </source>
</reference>
<evidence type="ECO:0008006" key="3">
    <source>
        <dbReference type="Google" id="ProtNLM"/>
    </source>
</evidence>